<feature type="region of interest" description="Disordered" evidence="1">
    <location>
        <begin position="123"/>
        <end position="142"/>
    </location>
</feature>
<keyword evidence="3" id="KW-1185">Reference proteome</keyword>
<reference evidence="2" key="2">
    <citation type="submission" date="2018-05" db="EMBL/GenBank/DDBJ databases">
        <title>OgluRS3 (Oryza glumaepatula Reference Sequence Version 3).</title>
        <authorList>
            <person name="Zhang J."/>
            <person name="Kudrna D."/>
            <person name="Lee S."/>
            <person name="Talag J."/>
            <person name="Welchert J."/>
            <person name="Wing R.A."/>
        </authorList>
    </citation>
    <scope>NUCLEOTIDE SEQUENCE [LARGE SCALE GENOMIC DNA]</scope>
</reference>
<dbReference type="EnsemblPlants" id="OGLUM09G19870.1">
    <property type="protein sequence ID" value="OGLUM09G19870.1"/>
    <property type="gene ID" value="OGLUM09G19870"/>
</dbReference>
<name>A0A0E0B6F4_9ORYZ</name>
<dbReference type="Proteomes" id="UP000026961">
    <property type="component" value="Chromosome 9"/>
</dbReference>
<evidence type="ECO:0000313" key="2">
    <source>
        <dbReference type="EnsemblPlants" id="OGLUM09G19870.1"/>
    </source>
</evidence>
<proteinExistence type="predicted"/>
<evidence type="ECO:0000256" key="1">
    <source>
        <dbReference type="SAM" id="MobiDB-lite"/>
    </source>
</evidence>
<accession>A0A0E0B6F4</accession>
<dbReference type="AlphaFoldDB" id="A0A0E0B6F4"/>
<sequence>MGCDRRGIGCNGGKIVMEQRMGREIAVESAAAVAADGEDLGSVVGWRRPRLRFSAWRRQRGAWRRKKTMTSRVSVDCRGGGRWGLHRLLLRPVAADGGRPQHRRWLGKTSPWFSARWRRWSAPRRRQNGTTMRGGASRVLRG</sequence>
<organism evidence="2">
    <name type="scientific">Oryza glumipatula</name>
    <dbReference type="NCBI Taxonomy" id="40148"/>
    <lineage>
        <taxon>Eukaryota</taxon>
        <taxon>Viridiplantae</taxon>
        <taxon>Streptophyta</taxon>
        <taxon>Embryophyta</taxon>
        <taxon>Tracheophyta</taxon>
        <taxon>Spermatophyta</taxon>
        <taxon>Magnoliopsida</taxon>
        <taxon>Liliopsida</taxon>
        <taxon>Poales</taxon>
        <taxon>Poaceae</taxon>
        <taxon>BOP clade</taxon>
        <taxon>Oryzoideae</taxon>
        <taxon>Oryzeae</taxon>
        <taxon>Oryzinae</taxon>
        <taxon>Oryza</taxon>
    </lineage>
</organism>
<dbReference type="Gramene" id="OGLUM09G19870.1">
    <property type="protein sequence ID" value="OGLUM09G19870.1"/>
    <property type="gene ID" value="OGLUM09G19870"/>
</dbReference>
<protein>
    <submittedName>
        <fullName evidence="2">Uncharacterized protein</fullName>
    </submittedName>
</protein>
<dbReference type="HOGENOM" id="CLU_1818878_0_0_1"/>
<reference evidence="2" key="1">
    <citation type="submission" date="2015-04" db="UniProtKB">
        <authorList>
            <consortium name="EnsemblPlants"/>
        </authorList>
    </citation>
    <scope>IDENTIFICATION</scope>
</reference>
<evidence type="ECO:0000313" key="3">
    <source>
        <dbReference type="Proteomes" id="UP000026961"/>
    </source>
</evidence>